<dbReference type="GO" id="GO:0008654">
    <property type="term" value="P:phospholipid biosynthetic process"/>
    <property type="evidence" value="ECO:0007669"/>
    <property type="project" value="TreeGrafter"/>
</dbReference>
<feature type="transmembrane region" description="Helical" evidence="2">
    <location>
        <begin position="428"/>
        <end position="447"/>
    </location>
</feature>
<feature type="compositionally biased region" description="Basic and acidic residues" evidence="1">
    <location>
        <begin position="684"/>
        <end position="707"/>
    </location>
</feature>
<feature type="domain" description="Phospholipid/glycerol acyltransferase" evidence="3">
    <location>
        <begin position="70"/>
        <end position="279"/>
    </location>
</feature>
<evidence type="ECO:0000256" key="2">
    <source>
        <dbReference type="SAM" id="Phobius"/>
    </source>
</evidence>
<sequence length="707" mass="78792">MSRPETTPPRDPSSSPDLARKPQRSVDTELTIWTWLYDMVVWFFMVVFDCFFREVKPRGAFKIPRQGPVIFVAAPHANQFIDPMLLMRVIRNEAGRRISFLVAEHSTRRKFIGFMARCTASIPVMRPQDNLKLASGRIFVRDPSNPLKISGEGTKFTQDCMLRGLIGLPNYIGNAEIAEIISDTELVLKNEFKSSKAVKVLKEGTTFKAADHVDQSTVYNKVFDQLCNGACVGIFPEGGSHDRTDLLPLKAGVAVMALGALAKYPDCDVKVVPCGMNYFHPHKFRSRAVIEFGTPITISKDLVNNYLEGGESKRKAVRNLLAIITDSLKTVTVTCPDYETLMSIQAVRRLYKPVNKRIPIPLVVELNRRLINGYANYKDDSRITRVRESVAHYNVMLEQLGIKDHQVEKASLSSHVIVGKLIFRSLKLTMLLMGALPGIVLFAPVFVATKRISTKKAAEALKGSTVKIKANDVLATWKILVAMGVAPLLYSSYALLTTWIVWRYKLIPTFRPLFMVFFVAYLIFFSITYAALLIGETGMDIFKSLRPLALSLIPSHKNALQQLKKTRESLVVDVTEMVNTIGPELYPNFDQATADAAEVNEEEEEAETYRLLRRRRGHKSRHDDSSGSISSMSSLISKDSLSNAEFFASSDGETTSGGSSGIYSRSSSMSSVSSLGDGSGGKPEISRTLRGAMEELRRERQLSDDEN</sequence>
<dbReference type="CDD" id="cd07992">
    <property type="entry name" value="LPLAT_AAK14816-like"/>
    <property type="match status" value="1"/>
</dbReference>
<dbReference type="OrthoDB" id="2427554at2759"/>
<feature type="region of interest" description="Disordered" evidence="1">
    <location>
        <begin position="594"/>
        <end position="633"/>
    </location>
</feature>
<dbReference type="PANTHER" id="PTHR31605">
    <property type="entry name" value="GLYCEROL-3-PHOSPHATE O-ACYLTRANSFERASE 1"/>
    <property type="match status" value="1"/>
</dbReference>
<proteinExistence type="predicted"/>
<dbReference type="SUPFAM" id="SSF69593">
    <property type="entry name" value="Glycerol-3-phosphate (1)-acyltransferase"/>
    <property type="match status" value="1"/>
</dbReference>
<name>A0A1E3PD80_9ASCO</name>
<dbReference type="EMBL" id="KV454415">
    <property type="protein sequence ID" value="ODQ63365.1"/>
    <property type="molecule type" value="Genomic_DNA"/>
</dbReference>
<gene>
    <name evidence="4" type="ORF">NADFUDRAFT_48230</name>
</gene>
<dbReference type="Pfam" id="PF01553">
    <property type="entry name" value="Acyltransferase"/>
    <property type="match status" value="1"/>
</dbReference>
<feature type="transmembrane region" description="Helical" evidence="2">
    <location>
        <begin position="32"/>
        <end position="52"/>
    </location>
</feature>
<keyword evidence="5" id="KW-1185">Reference proteome</keyword>
<keyword evidence="2" id="KW-1133">Transmembrane helix</keyword>
<evidence type="ECO:0000313" key="5">
    <source>
        <dbReference type="Proteomes" id="UP000095009"/>
    </source>
</evidence>
<dbReference type="STRING" id="857566.A0A1E3PD80"/>
<accession>A0A1E3PD80</accession>
<dbReference type="GO" id="GO:0004366">
    <property type="term" value="F:glycerol-3-phosphate O-acyltransferase activity"/>
    <property type="evidence" value="ECO:0007669"/>
    <property type="project" value="TreeGrafter"/>
</dbReference>
<dbReference type="GO" id="GO:0016287">
    <property type="term" value="F:glycerone-phosphate O-acyltransferase activity"/>
    <property type="evidence" value="ECO:0007669"/>
    <property type="project" value="TreeGrafter"/>
</dbReference>
<dbReference type="PANTHER" id="PTHR31605:SF0">
    <property type="entry name" value="GLYCEROL-3-PHOSPHATE O-ACYLTRANSFERASE 1"/>
    <property type="match status" value="1"/>
</dbReference>
<evidence type="ECO:0000259" key="3">
    <source>
        <dbReference type="SMART" id="SM00563"/>
    </source>
</evidence>
<keyword evidence="2" id="KW-0812">Transmembrane</keyword>
<dbReference type="InterPro" id="IPR002123">
    <property type="entry name" value="Plipid/glycerol_acylTrfase"/>
</dbReference>
<feature type="transmembrane region" description="Helical" evidence="2">
    <location>
        <begin position="513"/>
        <end position="534"/>
    </location>
</feature>
<reference evidence="4 5" key="1">
    <citation type="journal article" date="2016" name="Proc. Natl. Acad. Sci. U.S.A.">
        <title>Comparative genomics of biotechnologically important yeasts.</title>
        <authorList>
            <person name="Riley R."/>
            <person name="Haridas S."/>
            <person name="Wolfe K.H."/>
            <person name="Lopes M.R."/>
            <person name="Hittinger C.T."/>
            <person name="Goeker M."/>
            <person name="Salamov A.A."/>
            <person name="Wisecaver J.H."/>
            <person name="Long T.M."/>
            <person name="Calvey C.H."/>
            <person name="Aerts A.L."/>
            <person name="Barry K.W."/>
            <person name="Choi C."/>
            <person name="Clum A."/>
            <person name="Coughlan A.Y."/>
            <person name="Deshpande S."/>
            <person name="Douglass A.P."/>
            <person name="Hanson S.J."/>
            <person name="Klenk H.-P."/>
            <person name="LaButti K.M."/>
            <person name="Lapidus A."/>
            <person name="Lindquist E.A."/>
            <person name="Lipzen A.M."/>
            <person name="Meier-Kolthoff J.P."/>
            <person name="Ohm R.A."/>
            <person name="Otillar R.P."/>
            <person name="Pangilinan J.L."/>
            <person name="Peng Y."/>
            <person name="Rokas A."/>
            <person name="Rosa C.A."/>
            <person name="Scheuner C."/>
            <person name="Sibirny A.A."/>
            <person name="Slot J.C."/>
            <person name="Stielow J.B."/>
            <person name="Sun H."/>
            <person name="Kurtzman C.P."/>
            <person name="Blackwell M."/>
            <person name="Grigoriev I.V."/>
            <person name="Jeffries T.W."/>
        </authorList>
    </citation>
    <scope>NUCLEOTIDE SEQUENCE [LARGE SCALE GENOMIC DNA]</scope>
    <source>
        <strain evidence="4 5">DSM 6958</strain>
    </source>
</reference>
<keyword evidence="2" id="KW-0472">Membrane</keyword>
<evidence type="ECO:0000313" key="4">
    <source>
        <dbReference type="EMBL" id="ODQ63365.1"/>
    </source>
</evidence>
<feature type="compositionally biased region" description="Low complexity" evidence="1">
    <location>
        <begin position="649"/>
        <end position="676"/>
    </location>
</feature>
<feature type="region of interest" description="Disordered" evidence="1">
    <location>
        <begin position="1"/>
        <end position="22"/>
    </location>
</feature>
<feature type="compositionally biased region" description="Basic residues" evidence="1">
    <location>
        <begin position="611"/>
        <end position="620"/>
    </location>
</feature>
<dbReference type="SMART" id="SM00563">
    <property type="entry name" value="PlsC"/>
    <property type="match status" value="1"/>
</dbReference>
<feature type="region of interest" description="Disordered" evidence="1">
    <location>
        <begin position="649"/>
        <end position="707"/>
    </location>
</feature>
<dbReference type="AlphaFoldDB" id="A0A1E3PD80"/>
<protein>
    <recommendedName>
        <fullName evidence="3">Phospholipid/glycerol acyltransferase domain-containing protein</fullName>
    </recommendedName>
</protein>
<feature type="transmembrane region" description="Helical" evidence="2">
    <location>
        <begin position="479"/>
        <end position="501"/>
    </location>
</feature>
<organism evidence="4 5">
    <name type="scientific">Nadsonia fulvescens var. elongata DSM 6958</name>
    <dbReference type="NCBI Taxonomy" id="857566"/>
    <lineage>
        <taxon>Eukaryota</taxon>
        <taxon>Fungi</taxon>
        <taxon>Dikarya</taxon>
        <taxon>Ascomycota</taxon>
        <taxon>Saccharomycotina</taxon>
        <taxon>Dipodascomycetes</taxon>
        <taxon>Dipodascales</taxon>
        <taxon>Dipodascales incertae sedis</taxon>
        <taxon>Nadsonia</taxon>
    </lineage>
</organism>
<evidence type="ECO:0000256" key="1">
    <source>
        <dbReference type="SAM" id="MobiDB-lite"/>
    </source>
</evidence>
<dbReference type="Proteomes" id="UP000095009">
    <property type="component" value="Unassembled WGS sequence"/>
</dbReference>
<feature type="compositionally biased region" description="Pro residues" evidence="1">
    <location>
        <begin position="1"/>
        <end position="11"/>
    </location>
</feature>
<dbReference type="InterPro" id="IPR052744">
    <property type="entry name" value="GPAT/DAPAT"/>
</dbReference>